<comment type="caution">
    <text evidence="5">The sequence shown here is derived from an EMBL/GenBank/DDBJ whole genome shotgun (WGS) entry which is preliminary data.</text>
</comment>
<feature type="domain" description="VRR-NUC" evidence="4">
    <location>
        <begin position="17"/>
        <end position="121"/>
    </location>
</feature>
<dbReference type="Pfam" id="PF08774">
    <property type="entry name" value="VRR_NUC"/>
    <property type="match status" value="1"/>
</dbReference>
<dbReference type="Proteomes" id="UP000285349">
    <property type="component" value="Unassembled WGS sequence"/>
</dbReference>
<evidence type="ECO:0000313" key="5">
    <source>
        <dbReference type="EMBL" id="RON52908.1"/>
    </source>
</evidence>
<dbReference type="Gene3D" id="3.40.1350.10">
    <property type="match status" value="1"/>
</dbReference>
<dbReference type="InterPro" id="IPR011856">
    <property type="entry name" value="tRNA_endonuc-like_dom_sf"/>
</dbReference>
<dbReference type="OrthoDB" id="9793683at2"/>
<comment type="cofactor">
    <cofactor evidence="1">
        <name>Mg(2+)</name>
        <dbReference type="ChEBI" id="CHEBI:18420"/>
    </cofactor>
</comment>
<dbReference type="RefSeq" id="WP_123508063.1">
    <property type="nucleotide sequence ID" value="NZ_MOBQ01000002.1"/>
</dbReference>
<evidence type="ECO:0000313" key="6">
    <source>
        <dbReference type="Proteomes" id="UP000285349"/>
    </source>
</evidence>
<protein>
    <submittedName>
        <fullName evidence="5">Nuclease</fullName>
    </submittedName>
</protein>
<evidence type="ECO:0000256" key="3">
    <source>
        <dbReference type="ARBA" id="ARBA00022801"/>
    </source>
</evidence>
<name>A0A423KI95_9PSED</name>
<dbReference type="SMART" id="SM00990">
    <property type="entry name" value="VRR_NUC"/>
    <property type="match status" value="1"/>
</dbReference>
<organism evidence="5 6">
    <name type="scientific">Pseudomonas frederiksbergensis</name>
    <dbReference type="NCBI Taxonomy" id="104087"/>
    <lineage>
        <taxon>Bacteria</taxon>
        <taxon>Pseudomonadati</taxon>
        <taxon>Pseudomonadota</taxon>
        <taxon>Gammaproteobacteria</taxon>
        <taxon>Pseudomonadales</taxon>
        <taxon>Pseudomonadaceae</taxon>
        <taxon>Pseudomonas</taxon>
    </lineage>
</organism>
<proteinExistence type="predicted"/>
<evidence type="ECO:0000256" key="2">
    <source>
        <dbReference type="ARBA" id="ARBA00022722"/>
    </source>
</evidence>
<keyword evidence="3" id="KW-0378">Hydrolase</keyword>
<accession>A0A423KI95</accession>
<evidence type="ECO:0000256" key="1">
    <source>
        <dbReference type="ARBA" id="ARBA00001946"/>
    </source>
</evidence>
<dbReference type="GO" id="GO:0016788">
    <property type="term" value="F:hydrolase activity, acting on ester bonds"/>
    <property type="evidence" value="ECO:0007669"/>
    <property type="project" value="InterPro"/>
</dbReference>
<dbReference type="GO" id="GO:0004518">
    <property type="term" value="F:nuclease activity"/>
    <property type="evidence" value="ECO:0007669"/>
    <property type="project" value="UniProtKB-KW"/>
</dbReference>
<dbReference type="AlphaFoldDB" id="A0A423KI95"/>
<keyword evidence="2" id="KW-0540">Nuclease</keyword>
<gene>
    <name evidence="5" type="ORF">BK666_02080</name>
</gene>
<dbReference type="EMBL" id="MOBQ01000002">
    <property type="protein sequence ID" value="RON52908.1"/>
    <property type="molecule type" value="Genomic_DNA"/>
</dbReference>
<dbReference type="InterPro" id="IPR014883">
    <property type="entry name" value="VRR_NUC"/>
</dbReference>
<sequence>MNARPQVPTTPRRKALDREGLEQASLISELQLRLPHAADLIYHVPNGGHRLKSEAAKLKKQGVVAGIPDLVLTMARGGYFGLYIEFKATPPNDAAVSASQQERIRKLNEQGYLAIVCRGHFDAMEAIRDYLRLAPTIVVLQ</sequence>
<reference evidence="5 6" key="1">
    <citation type="submission" date="2016-10" db="EMBL/GenBank/DDBJ databases">
        <title>Comparative genome analysis of multiple Pseudomonas spp. focuses on biocontrol and plant growth promoting traits.</title>
        <authorList>
            <person name="Tao X.-Y."/>
            <person name="Taylor C.G."/>
        </authorList>
    </citation>
    <scope>NUCLEOTIDE SEQUENCE [LARGE SCALE GENOMIC DNA]</scope>
    <source>
        <strain evidence="5 6">37A10</strain>
    </source>
</reference>
<dbReference type="GO" id="GO:0003676">
    <property type="term" value="F:nucleic acid binding"/>
    <property type="evidence" value="ECO:0007669"/>
    <property type="project" value="InterPro"/>
</dbReference>
<evidence type="ECO:0000259" key="4">
    <source>
        <dbReference type="SMART" id="SM00990"/>
    </source>
</evidence>